<dbReference type="RefSeq" id="WP_118258521.1">
    <property type="nucleotide sequence ID" value="NZ_CALBWO010000039.1"/>
</dbReference>
<dbReference type="Pfam" id="PF07980">
    <property type="entry name" value="SusD_RagB"/>
    <property type="match status" value="1"/>
</dbReference>
<comment type="subcellular location">
    <subcellularLocation>
        <location evidence="1">Cell outer membrane</location>
    </subcellularLocation>
</comment>
<dbReference type="InterPro" id="IPR011990">
    <property type="entry name" value="TPR-like_helical_dom_sf"/>
</dbReference>
<dbReference type="PROSITE" id="PS51257">
    <property type="entry name" value="PROKAR_LIPOPROTEIN"/>
    <property type="match status" value="1"/>
</dbReference>
<dbReference type="InterPro" id="IPR012944">
    <property type="entry name" value="SusD_RagB_dom"/>
</dbReference>
<sequence length="499" mass="57501">MKTCKNILLSVLLLFSLSSCSDWFEVTPENEISKEDLFSTYDGFRTALNGIYRNLSGESLYGNNLSWGFISFLGQNYDPASWIAMYDVSGSIMNYDYENEDVKSVTKTVWEGAFNTIANCNVLIQNAEGRGNDFFYEGENERNILIGEAKGIRALVHFDMLRLFAPAPVTGDNAAYVPYVSEYLTSHPTHLPTSVVLDSIINDLKQSQRLLAEFDTSYNFEMMKNASRRFDGNVVDAAKGGSFFAYRGTRMNYVAATALLARVYQYKGDKATAYQYANEVYRFYNEKKWYSFTPESNISNTNTEYRRCKLFEDILLAFYNTNIFDVYDNYIQRHFYWTGNYCPIKNRANLFLGDEQDFRYRYLIASNTTSTGYSLKWVPVKDASALWNVQYQYPLLPVMRMSEVFYIMCEYLADNNLTEAISLLNTLKKARGADDISTTLTRDAFLEALYTDATREFIAEGQTFYLYKRLNRSMYNGEYPIDMTGKYIVPLPDSENITQ</sequence>
<evidence type="ECO:0000256" key="2">
    <source>
        <dbReference type="ARBA" id="ARBA00006275"/>
    </source>
</evidence>
<keyword evidence="3 6" id="KW-0732">Signal</keyword>
<organism evidence="8 9">
    <name type="scientific">Butyricimonas virosa</name>
    <dbReference type="NCBI Taxonomy" id="544645"/>
    <lineage>
        <taxon>Bacteria</taxon>
        <taxon>Pseudomonadati</taxon>
        <taxon>Bacteroidota</taxon>
        <taxon>Bacteroidia</taxon>
        <taxon>Bacteroidales</taxon>
        <taxon>Odoribacteraceae</taxon>
        <taxon>Butyricimonas</taxon>
    </lineage>
</organism>
<evidence type="ECO:0000259" key="7">
    <source>
        <dbReference type="Pfam" id="PF07980"/>
    </source>
</evidence>
<keyword evidence="5" id="KW-0998">Cell outer membrane</keyword>
<comment type="caution">
    <text evidence="8">The sequence shown here is derived from an EMBL/GenBank/DDBJ whole genome shotgun (WGS) entry which is preliminary data.</text>
</comment>
<evidence type="ECO:0000313" key="9">
    <source>
        <dbReference type="Proteomes" id="UP000283589"/>
    </source>
</evidence>
<evidence type="ECO:0000256" key="3">
    <source>
        <dbReference type="ARBA" id="ARBA00022729"/>
    </source>
</evidence>
<comment type="similarity">
    <text evidence="2">Belongs to the SusD family.</text>
</comment>
<evidence type="ECO:0000256" key="4">
    <source>
        <dbReference type="ARBA" id="ARBA00023136"/>
    </source>
</evidence>
<feature type="chain" id="PRO_5019044731" description="RagB/SusD domain-containing protein" evidence="6">
    <location>
        <begin position="22"/>
        <end position="499"/>
    </location>
</feature>
<evidence type="ECO:0000256" key="1">
    <source>
        <dbReference type="ARBA" id="ARBA00004442"/>
    </source>
</evidence>
<proteinExistence type="inferred from homology"/>
<dbReference type="Gene3D" id="1.25.40.390">
    <property type="match status" value="1"/>
</dbReference>
<dbReference type="EMBL" id="QRZA01000002">
    <property type="protein sequence ID" value="RGV36289.1"/>
    <property type="molecule type" value="Genomic_DNA"/>
</dbReference>
<keyword evidence="4" id="KW-0472">Membrane</keyword>
<feature type="signal peptide" evidence="6">
    <location>
        <begin position="1"/>
        <end position="21"/>
    </location>
</feature>
<dbReference type="AlphaFoldDB" id="A0A412X618"/>
<gene>
    <name evidence="8" type="ORF">DWW18_02430</name>
</gene>
<accession>A0A412X618</accession>
<reference evidence="8 9" key="1">
    <citation type="submission" date="2018-08" db="EMBL/GenBank/DDBJ databases">
        <title>A genome reference for cultivated species of the human gut microbiota.</title>
        <authorList>
            <person name="Zou Y."/>
            <person name="Xue W."/>
            <person name="Luo G."/>
        </authorList>
    </citation>
    <scope>NUCLEOTIDE SEQUENCE [LARGE SCALE GENOMIC DNA]</scope>
    <source>
        <strain evidence="8 9">AF14-49</strain>
    </source>
</reference>
<dbReference type="SUPFAM" id="SSF48452">
    <property type="entry name" value="TPR-like"/>
    <property type="match status" value="1"/>
</dbReference>
<protein>
    <recommendedName>
        <fullName evidence="7">RagB/SusD domain-containing protein</fullName>
    </recommendedName>
</protein>
<evidence type="ECO:0000256" key="5">
    <source>
        <dbReference type="ARBA" id="ARBA00023237"/>
    </source>
</evidence>
<name>A0A412X618_9BACT</name>
<feature type="domain" description="RagB/SusD" evidence="7">
    <location>
        <begin position="365"/>
        <end position="476"/>
    </location>
</feature>
<dbReference type="Proteomes" id="UP000283589">
    <property type="component" value="Unassembled WGS sequence"/>
</dbReference>
<evidence type="ECO:0000256" key="6">
    <source>
        <dbReference type="SAM" id="SignalP"/>
    </source>
</evidence>
<evidence type="ECO:0000313" key="8">
    <source>
        <dbReference type="EMBL" id="RGV36289.1"/>
    </source>
</evidence>